<dbReference type="PANTHER" id="PTHR36124:SF1">
    <property type="entry name" value="ER-BOUND OXYGENASE MPAB_MPAB'_RUBBER OXYGENASE CATALYTIC DOMAIN-CONTAINING PROTEIN"/>
    <property type="match status" value="1"/>
</dbReference>
<evidence type="ECO:0000259" key="2">
    <source>
        <dbReference type="Pfam" id="PF09995"/>
    </source>
</evidence>
<feature type="compositionally biased region" description="Polar residues" evidence="1">
    <location>
        <begin position="317"/>
        <end position="327"/>
    </location>
</feature>
<sequence length="343" mass="37763">MVRNAAKHADAGSRSTCSTQFEIWSPSRIHCDSVVLVQPNRLVAALAGDRGSGRCMHRSHTKRLMASAVASPDAWADTYRQFILSDFPADMRTVLMLCYYRNFAVPSIAQTLADAGGIATDPMKRSVDTALILFELIAASFEGTRADHVIGPLTRVHLTRVHRNGPGGNDDYLYVLLSLLVVPIRWVQRHGWRALSAAEVEAATAFYRELGHRTGLRGLPDSYEAADGLYARSELARVRPSDEGCAPKTMTISIIKSRMPGLIRPIAQPLLSTWIDDEAMTDALGSPRGGRALRRVNYGVLRVRNATTRRRRRPITSPFQPGLSGSAQYPDGYEVPDLGPRAR</sequence>
<gene>
    <name evidence="3" type="ORF">C5C40_02630</name>
</gene>
<evidence type="ECO:0000256" key="1">
    <source>
        <dbReference type="SAM" id="MobiDB-lite"/>
    </source>
</evidence>
<reference evidence="3 4" key="1">
    <citation type="submission" date="2018-02" db="EMBL/GenBank/DDBJ databases">
        <title>Bacteriophage NCPPB3778 and a type I-E CRISPR drive the evolution of the US Biological Select Agent, Rathayibacter toxicus.</title>
        <authorList>
            <person name="Davis E.W.II."/>
            <person name="Tabima J.F."/>
            <person name="Weisberg A.J."/>
            <person name="Lopes L.D."/>
            <person name="Wiseman M.S."/>
            <person name="Wiseman M.S."/>
            <person name="Pupko T."/>
            <person name="Belcher M.S."/>
            <person name="Sechler A.J."/>
            <person name="Tancos M.A."/>
            <person name="Schroeder B.K."/>
            <person name="Murray T.D."/>
            <person name="Luster D.G."/>
            <person name="Schneider W.L."/>
            <person name="Rogers E."/>
            <person name="Andreote F.D."/>
            <person name="Grunwald N.J."/>
            <person name="Putnam M.L."/>
            <person name="Chang J.H."/>
        </authorList>
    </citation>
    <scope>NUCLEOTIDE SEQUENCE [LARGE SCALE GENOMIC DNA]</scope>
    <source>
        <strain evidence="3 4">AY1D6</strain>
    </source>
</reference>
<protein>
    <recommendedName>
        <fullName evidence="2">ER-bound oxygenase mpaB/mpaB'/Rubber oxygenase catalytic domain-containing protein</fullName>
    </recommendedName>
</protein>
<dbReference type="EMBL" id="PSVT01000003">
    <property type="protein sequence ID" value="PPH79251.1"/>
    <property type="molecule type" value="Genomic_DNA"/>
</dbReference>
<dbReference type="InterPro" id="IPR018713">
    <property type="entry name" value="MPAB/Lcp_cat_dom"/>
</dbReference>
<proteinExistence type="predicted"/>
<comment type="caution">
    <text evidence="3">The sequence shown here is derived from an EMBL/GenBank/DDBJ whole genome shotgun (WGS) entry which is preliminary data.</text>
</comment>
<evidence type="ECO:0000313" key="4">
    <source>
        <dbReference type="Proteomes" id="UP000239698"/>
    </source>
</evidence>
<name>A0ABX5AED5_RATRA</name>
<dbReference type="Proteomes" id="UP000239698">
    <property type="component" value="Unassembled WGS sequence"/>
</dbReference>
<dbReference type="Pfam" id="PF09995">
    <property type="entry name" value="MPAB_Lcp_cat"/>
    <property type="match status" value="1"/>
</dbReference>
<feature type="region of interest" description="Disordered" evidence="1">
    <location>
        <begin position="307"/>
        <end position="343"/>
    </location>
</feature>
<keyword evidence="4" id="KW-1185">Reference proteome</keyword>
<organism evidence="3 4">
    <name type="scientific">Rathayibacter rathayi</name>
    <name type="common">Corynebacterium rathayi</name>
    <dbReference type="NCBI Taxonomy" id="33887"/>
    <lineage>
        <taxon>Bacteria</taxon>
        <taxon>Bacillati</taxon>
        <taxon>Actinomycetota</taxon>
        <taxon>Actinomycetes</taxon>
        <taxon>Micrococcales</taxon>
        <taxon>Microbacteriaceae</taxon>
        <taxon>Rathayibacter</taxon>
    </lineage>
</organism>
<evidence type="ECO:0000313" key="3">
    <source>
        <dbReference type="EMBL" id="PPH79251.1"/>
    </source>
</evidence>
<feature type="domain" description="ER-bound oxygenase mpaB/mpaB'/Rubber oxygenase catalytic" evidence="2">
    <location>
        <begin position="103"/>
        <end position="295"/>
    </location>
</feature>
<accession>A0ABX5AED5</accession>
<dbReference type="InterPro" id="IPR046366">
    <property type="entry name" value="MPAB"/>
</dbReference>
<dbReference type="PANTHER" id="PTHR36124">
    <property type="match status" value="1"/>
</dbReference>